<proteinExistence type="inferred from homology"/>
<protein>
    <recommendedName>
        <fullName evidence="6">GST N-terminal domain-containing protein</fullName>
    </recommendedName>
</protein>
<feature type="domain" description="GST C-terminal" evidence="3">
    <location>
        <begin position="183"/>
        <end position="316"/>
    </location>
</feature>
<dbReference type="SUPFAM" id="SSF52833">
    <property type="entry name" value="Thioredoxin-like"/>
    <property type="match status" value="1"/>
</dbReference>
<comment type="similarity">
    <text evidence="1">Belongs to the GST superfamily.</text>
</comment>
<dbReference type="SFLD" id="SFLDS00019">
    <property type="entry name" value="Glutathione_Transferase_(cytos"/>
    <property type="match status" value="1"/>
</dbReference>
<evidence type="ECO:0000259" key="2">
    <source>
        <dbReference type="PROSITE" id="PS50404"/>
    </source>
</evidence>
<comment type="caution">
    <text evidence="4">The sequence shown here is derived from an EMBL/GenBank/DDBJ whole genome shotgun (WGS) entry which is preliminary data.</text>
</comment>
<dbReference type="Gene3D" id="3.40.30.10">
    <property type="entry name" value="Glutaredoxin"/>
    <property type="match status" value="1"/>
</dbReference>
<dbReference type="Gene3D" id="1.20.1050.10">
    <property type="match status" value="1"/>
</dbReference>
<dbReference type="SFLD" id="SFLDG01151">
    <property type="entry name" value="Main.2:_Nu-like"/>
    <property type="match status" value="1"/>
</dbReference>
<dbReference type="VEuPathDB" id="FungiDB:BTJ68_11511"/>
<evidence type="ECO:0000259" key="3">
    <source>
        <dbReference type="PROSITE" id="PS50405"/>
    </source>
</evidence>
<dbReference type="CDD" id="cd03048">
    <property type="entry name" value="GST_N_Ure2p_like"/>
    <property type="match status" value="1"/>
</dbReference>
<reference evidence="4 5" key="1">
    <citation type="journal article" date="2018" name="BMC Genomics">
        <title>Genomic evidence for intraspecific hybridization in a clonal and extremely halotolerant yeast.</title>
        <authorList>
            <person name="Gostincar C."/>
            <person name="Stajich J.E."/>
            <person name="Zupancic J."/>
            <person name="Zalar P."/>
            <person name="Gunde-Cimerman N."/>
        </authorList>
    </citation>
    <scope>NUCLEOTIDE SEQUENCE [LARGE SCALE GENOMIC DNA]</scope>
    <source>
        <strain evidence="4 5">EXF-171</strain>
    </source>
</reference>
<dbReference type="PROSITE" id="PS50405">
    <property type="entry name" value="GST_CTER"/>
    <property type="match status" value="1"/>
</dbReference>
<dbReference type="InterPro" id="IPR010987">
    <property type="entry name" value="Glutathione-S-Trfase_C-like"/>
</dbReference>
<evidence type="ECO:0000313" key="5">
    <source>
        <dbReference type="Proteomes" id="UP000281468"/>
    </source>
</evidence>
<dbReference type="Pfam" id="PF13409">
    <property type="entry name" value="GST_N_2"/>
    <property type="match status" value="1"/>
</dbReference>
<dbReference type="AlphaFoldDB" id="A0A3M7H1B7"/>
<dbReference type="InterPro" id="IPR040079">
    <property type="entry name" value="Glutathione_S-Trfase"/>
</dbReference>
<feature type="domain" description="GST N-terminal" evidence="2">
    <location>
        <begin position="86"/>
        <end position="177"/>
    </location>
</feature>
<dbReference type="InterPro" id="IPR036249">
    <property type="entry name" value="Thioredoxin-like_sf"/>
</dbReference>
<dbReference type="SFLD" id="SFLDG00358">
    <property type="entry name" value="Main_(cytGST)"/>
    <property type="match status" value="1"/>
</dbReference>
<accession>A0A3M7H1B7</accession>
<sequence>MIASLITNQPRRSFWSFKRMISSSIAIMWAARSLSSSLIRSYNLRSYPPLSFRKPATRITRPFTTTTIKMAPQLYTDETPAEVKNAKGLHLLTMNTPNGQAVQIFLEELKDAGYDIDWTTTLIDIMTNDQKKDWFLRLDPNGRIPVLVDNTTSPNPFPVMETSAEMLYLLKKYDKNDTFGFKDDMERSQCLQWVFFWHGSGAPYQGQVNHFTRAAPEKIEYAINRFKNETLRVYGVLEIQLSGKYGDGPRDYLAGKGKGEYSVADMKTWPWVKGWERSGFTQEDMKHFPNVMKWIDRIAARPAVQRGIGDAYALKK</sequence>
<dbReference type="PANTHER" id="PTHR44051:SF8">
    <property type="entry name" value="GLUTATHIONE S-TRANSFERASE GSTA"/>
    <property type="match status" value="1"/>
</dbReference>
<dbReference type="InterPro" id="IPR036282">
    <property type="entry name" value="Glutathione-S-Trfase_C_sf"/>
</dbReference>
<evidence type="ECO:0000256" key="1">
    <source>
        <dbReference type="ARBA" id="ARBA00007409"/>
    </source>
</evidence>
<dbReference type="Proteomes" id="UP000281468">
    <property type="component" value="Unassembled WGS sequence"/>
</dbReference>
<evidence type="ECO:0008006" key="6">
    <source>
        <dbReference type="Google" id="ProtNLM"/>
    </source>
</evidence>
<dbReference type="EMBL" id="QWIQ01000110">
    <property type="protein sequence ID" value="RMZ06692.1"/>
    <property type="molecule type" value="Genomic_DNA"/>
</dbReference>
<dbReference type="PROSITE" id="PS50404">
    <property type="entry name" value="GST_NTER"/>
    <property type="match status" value="1"/>
</dbReference>
<dbReference type="SUPFAM" id="SSF47616">
    <property type="entry name" value="GST C-terminal domain-like"/>
    <property type="match status" value="1"/>
</dbReference>
<dbReference type="PANTHER" id="PTHR44051">
    <property type="entry name" value="GLUTATHIONE S-TRANSFERASE-RELATED"/>
    <property type="match status" value="1"/>
</dbReference>
<gene>
    <name evidence="4" type="ORF">D0862_04532</name>
</gene>
<organism evidence="4 5">
    <name type="scientific">Hortaea werneckii</name>
    <name type="common">Black yeast</name>
    <name type="synonym">Cladosporium werneckii</name>
    <dbReference type="NCBI Taxonomy" id="91943"/>
    <lineage>
        <taxon>Eukaryota</taxon>
        <taxon>Fungi</taxon>
        <taxon>Dikarya</taxon>
        <taxon>Ascomycota</taxon>
        <taxon>Pezizomycotina</taxon>
        <taxon>Dothideomycetes</taxon>
        <taxon>Dothideomycetidae</taxon>
        <taxon>Mycosphaerellales</taxon>
        <taxon>Teratosphaeriaceae</taxon>
        <taxon>Hortaea</taxon>
    </lineage>
</organism>
<name>A0A3M7H1B7_HORWE</name>
<evidence type="ECO:0000313" key="4">
    <source>
        <dbReference type="EMBL" id="RMZ06692.1"/>
    </source>
</evidence>
<dbReference type="InterPro" id="IPR004045">
    <property type="entry name" value="Glutathione_S-Trfase_N"/>
</dbReference>